<evidence type="ECO:0000313" key="3">
    <source>
        <dbReference type="Proteomes" id="UP001305647"/>
    </source>
</evidence>
<feature type="compositionally biased region" description="Polar residues" evidence="1">
    <location>
        <begin position="112"/>
        <end position="123"/>
    </location>
</feature>
<reference evidence="2" key="2">
    <citation type="submission" date="2023-05" db="EMBL/GenBank/DDBJ databases">
        <authorList>
            <consortium name="Lawrence Berkeley National Laboratory"/>
            <person name="Steindorff A."/>
            <person name="Hensen N."/>
            <person name="Bonometti L."/>
            <person name="Westerberg I."/>
            <person name="Brannstrom I.O."/>
            <person name="Guillou S."/>
            <person name="Cros-Aarteil S."/>
            <person name="Calhoun S."/>
            <person name="Haridas S."/>
            <person name="Kuo A."/>
            <person name="Mondo S."/>
            <person name="Pangilinan J."/>
            <person name="Riley R."/>
            <person name="Labutti K."/>
            <person name="Andreopoulos B."/>
            <person name="Lipzen A."/>
            <person name="Chen C."/>
            <person name="Yanf M."/>
            <person name="Daum C."/>
            <person name="Ng V."/>
            <person name="Clum A."/>
            <person name="Ohm R."/>
            <person name="Martin F."/>
            <person name="Silar P."/>
            <person name="Natvig D."/>
            <person name="Lalanne C."/>
            <person name="Gautier V."/>
            <person name="Ament-Velasquez S.L."/>
            <person name="Kruys A."/>
            <person name="Hutchinson M.I."/>
            <person name="Powell A.J."/>
            <person name="Barry K."/>
            <person name="Miller A.N."/>
            <person name="Grigoriev I.V."/>
            <person name="Debuchy R."/>
            <person name="Gladieux P."/>
            <person name="Thoren M.H."/>
            <person name="Johannesson H."/>
        </authorList>
    </citation>
    <scope>NUCLEOTIDE SEQUENCE</scope>
    <source>
        <strain evidence="2">CBS 757.83</strain>
    </source>
</reference>
<accession>A0AAN6T0E3</accession>
<dbReference type="EMBL" id="MU863647">
    <property type="protein sequence ID" value="KAK4099656.1"/>
    <property type="molecule type" value="Genomic_DNA"/>
</dbReference>
<feature type="region of interest" description="Disordered" evidence="1">
    <location>
        <begin position="40"/>
        <end position="63"/>
    </location>
</feature>
<name>A0AAN6T0E3_9PEZI</name>
<feature type="compositionally biased region" description="Polar residues" evidence="1">
    <location>
        <begin position="53"/>
        <end position="63"/>
    </location>
</feature>
<protein>
    <submittedName>
        <fullName evidence="2">Uncharacterized protein</fullName>
    </submittedName>
</protein>
<gene>
    <name evidence="2" type="ORF">N658DRAFT_157407</name>
</gene>
<dbReference type="Proteomes" id="UP001305647">
    <property type="component" value="Unassembled WGS sequence"/>
</dbReference>
<dbReference type="AlphaFoldDB" id="A0AAN6T0E3"/>
<reference evidence="2" key="1">
    <citation type="journal article" date="2023" name="Mol. Phylogenet. Evol.">
        <title>Genome-scale phylogeny and comparative genomics of the fungal order Sordariales.</title>
        <authorList>
            <person name="Hensen N."/>
            <person name="Bonometti L."/>
            <person name="Westerberg I."/>
            <person name="Brannstrom I.O."/>
            <person name="Guillou S."/>
            <person name="Cros-Aarteil S."/>
            <person name="Calhoun S."/>
            <person name="Haridas S."/>
            <person name="Kuo A."/>
            <person name="Mondo S."/>
            <person name="Pangilinan J."/>
            <person name="Riley R."/>
            <person name="LaButti K."/>
            <person name="Andreopoulos B."/>
            <person name="Lipzen A."/>
            <person name="Chen C."/>
            <person name="Yan M."/>
            <person name="Daum C."/>
            <person name="Ng V."/>
            <person name="Clum A."/>
            <person name="Steindorff A."/>
            <person name="Ohm R.A."/>
            <person name="Martin F."/>
            <person name="Silar P."/>
            <person name="Natvig D.O."/>
            <person name="Lalanne C."/>
            <person name="Gautier V."/>
            <person name="Ament-Velasquez S.L."/>
            <person name="Kruys A."/>
            <person name="Hutchinson M.I."/>
            <person name="Powell A.J."/>
            <person name="Barry K."/>
            <person name="Miller A.N."/>
            <person name="Grigoriev I.V."/>
            <person name="Debuchy R."/>
            <person name="Gladieux P."/>
            <person name="Hiltunen Thoren M."/>
            <person name="Johannesson H."/>
        </authorList>
    </citation>
    <scope>NUCLEOTIDE SEQUENCE</scope>
    <source>
        <strain evidence="2">CBS 757.83</strain>
    </source>
</reference>
<proteinExistence type="predicted"/>
<organism evidence="2 3">
    <name type="scientific">Parathielavia hyrcaniae</name>
    <dbReference type="NCBI Taxonomy" id="113614"/>
    <lineage>
        <taxon>Eukaryota</taxon>
        <taxon>Fungi</taxon>
        <taxon>Dikarya</taxon>
        <taxon>Ascomycota</taxon>
        <taxon>Pezizomycotina</taxon>
        <taxon>Sordariomycetes</taxon>
        <taxon>Sordariomycetidae</taxon>
        <taxon>Sordariales</taxon>
        <taxon>Chaetomiaceae</taxon>
        <taxon>Parathielavia</taxon>
    </lineage>
</organism>
<keyword evidence="3" id="KW-1185">Reference proteome</keyword>
<comment type="caution">
    <text evidence="2">The sequence shown here is derived from an EMBL/GenBank/DDBJ whole genome shotgun (WGS) entry which is preliminary data.</text>
</comment>
<evidence type="ECO:0000256" key="1">
    <source>
        <dbReference type="SAM" id="MobiDB-lite"/>
    </source>
</evidence>
<feature type="compositionally biased region" description="Basic and acidic residues" evidence="1">
    <location>
        <begin position="95"/>
        <end position="111"/>
    </location>
</feature>
<evidence type="ECO:0000313" key="2">
    <source>
        <dbReference type="EMBL" id="KAK4099656.1"/>
    </source>
</evidence>
<feature type="region of interest" description="Disordered" evidence="1">
    <location>
        <begin position="95"/>
        <end position="123"/>
    </location>
</feature>
<sequence length="205" mass="22738">MVASVFINRGIYDGIGNPKFCGKDNSEVCPMFWPCHEQTSGASDIKRERETRPSGSSTKSNQHCRAFVSGDSPIARNLCLPGVVCAANREAELEQTEGRRDSLEENNHEPPQKTQPYGSLQDINGNMADQDGEFCWLTAKTLLSFPKSLLDKPSPYAVMCNIIIIIPTPLCPGGVPDLQLFTIQENRTLAGRMKNPYRKYQGNDQ</sequence>